<feature type="binding site" evidence="4">
    <location>
        <position position="127"/>
    </location>
    <ligand>
        <name>a divalent metal cation</name>
        <dbReference type="ChEBI" id="CHEBI:60240"/>
        <label>2</label>
    </ligand>
</feature>
<feature type="binding site" evidence="4">
    <location>
        <position position="150"/>
    </location>
    <ligand>
        <name>a divalent metal cation</name>
        <dbReference type="ChEBI" id="CHEBI:60240"/>
        <label>2</label>
    </ligand>
</feature>
<dbReference type="KEGG" id="maer:DAI18_07935"/>
<protein>
    <submittedName>
        <fullName evidence="5">TatD family deoxyribonuclease</fullName>
    </submittedName>
</protein>
<evidence type="ECO:0000313" key="6">
    <source>
        <dbReference type="Proteomes" id="UP000244173"/>
    </source>
</evidence>
<dbReference type="STRING" id="1122240.GCA_000620105_02133"/>
<gene>
    <name evidence="5" type="ORF">DAI18_07935</name>
</gene>
<evidence type="ECO:0000313" key="5">
    <source>
        <dbReference type="EMBL" id="AVY96018.1"/>
    </source>
</evidence>
<dbReference type="PROSITE" id="PS01091">
    <property type="entry name" value="TATD_3"/>
    <property type="match status" value="1"/>
</dbReference>
<feature type="binding site" evidence="4">
    <location>
        <position position="6"/>
    </location>
    <ligand>
        <name>a divalent metal cation</name>
        <dbReference type="ChEBI" id="CHEBI:60240"/>
        <label>1</label>
    </ligand>
</feature>
<dbReference type="GO" id="GO:0016788">
    <property type="term" value="F:hydrolase activity, acting on ester bonds"/>
    <property type="evidence" value="ECO:0007669"/>
    <property type="project" value="InterPro"/>
</dbReference>
<dbReference type="InterPro" id="IPR032466">
    <property type="entry name" value="Metal_Hydrolase"/>
</dbReference>
<dbReference type="PANTHER" id="PTHR46124">
    <property type="entry name" value="D-AMINOACYL-TRNA DEACYLASE"/>
    <property type="match status" value="1"/>
</dbReference>
<organism evidence="5 6">
    <name type="scientific">Microvirgula aerodenitrificans</name>
    <dbReference type="NCBI Taxonomy" id="57480"/>
    <lineage>
        <taxon>Bacteria</taxon>
        <taxon>Pseudomonadati</taxon>
        <taxon>Pseudomonadota</taxon>
        <taxon>Betaproteobacteria</taxon>
        <taxon>Neisseriales</taxon>
        <taxon>Aquaspirillaceae</taxon>
        <taxon>Microvirgula</taxon>
    </lineage>
</organism>
<keyword evidence="3" id="KW-0378">Hydrolase</keyword>
<feature type="binding site" evidence="4">
    <location>
        <position position="8"/>
    </location>
    <ligand>
        <name>a divalent metal cation</name>
        <dbReference type="ChEBI" id="CHEBI:60240"/>
        <label>1</label>
    </ligand>
</feature>
<feature type="binding site" evidence="4">
    <location>
        <position position="91"/>
    </location>
    <ligand>
        <name>a divalent metal cation</name>
        <dbReference type="ChEBI" id="CHEBI:60240"/>
        <label>1</label>
    </ligand>
</feature>
<dbReference type="AlphaFoldDB" id="A0A2S0PF60"/>
<proteinExistence type="inferred from homology"/>
<sequence>MLIDTHCHLDAPEFDRERDALVDAARGAGVTDIVVPAVTVANFATTRDMRDRYGCLPAFGLHPIYTDQHLDSDLEQLDEWLTREKPVAVGEIGLDFYLEQIDPARQERLFAEQLRLAKKHDLPVLLHVRRSADRVLKYLRRFGIERGIAHAFNGSEEQARACLRQGLKLGFGGAMTYSGSLRIRRLAATLPLDALVLETDAPDIPPAWAARSEPADVARYASELASLRQLDSEQVAEATSANARAALGLPLMPRAS</sequence>
<dbReference type="PIRSF" id="PIRSF005902">
    <property type="entry name" value="DNase_TatD"/>
    <property type="match status" value="1"/>
</dbReference>
<evidence type="ECO:0000256" key="2">
    <source>
        <dbReference type="ARBA" id="ARBA00022723"/>
    </source>
</evidence>
<comment type="similarity">
    <text evidence="1">Belongs to the metallo-dependent hydrolases superfamily. TatD-type hydrolase family.</text>
</comment>
<dbReference type="InterPro" id="IPR018228">
    <property type="entry name" value="DNase_TatD-rel_CS"/>
</dbReference>
<keyword evidence="2 4" id="KW-0479">Metal-binding</keyword>
<dbReference type="Pfam" id="PF01026">
    <property type="entry name" value="TatD_DNase"/>
    <property type="match status" value="1"/>
</dbReference>
<reference evidence="5 6" key="1">
    <citation type="submission" date="2018-04" db="EMBL/GenBank/DDBJ databases">
        <title>Denitrifier Microvirgula.</title>
        <authorList>
            <person name="Anderson E."/>
            <person name="Jang J."/>
            <person name="Ishii S."/>
        </authorList>
    </citation>
    <scope>NUCLEOTIDE SEQUENCE [LARGE SCALE GENOMIC DNA]</scope>
    <source>
        <strain evidence="5 6">BE2.4</strain>
    </source>
</reference>
<dbReference type="FunFam" id="3.20.20.140:FF:000005">
    <property type="entry name" value="TatD family hydrolase"/>
    <property type="match status" value="1"/>
</dbReference>
<name>A0A2S0PF60_9NEIS</name>
<accession>A0A2S0PF60</accession>
<evidence type="ECO:0000256" key="3">
    <source>
        <dbReference type="ARBA" id="ARBA00022801"/>
    </source>
</evidence>
<dbReference type="SUPFAM" id="SSF51556">
    <property type="entry name" value="Metallo-dependent hydrolases"/>
    <property type="match status" value="1"/>
</dbReference>
<dbReference type="GO" id="GO:0046872">
    <property type="term" value="F:metal ion binding"/>
    <property type="evidence" value="ECO:0007669"/>
    <property type="project" value="UniProtKB-KW"/>
</dbReference>
<dbReference type="PROSITE" id="PS01137">
    <property type="entry name" value="TATD_1"/>
    <property type="match status" value="1"/>
</dbReference>
<dbReference type="EMBL" id="CP028519">
    <property type="protein sequence ID" value="AVY96018.1"/>
    <property type="molecule type" value="Genomic_DNA"/>
</dbReference>
<evidence type="ECO:0000256" key="1">
    <source>
        <dbReference type="ARBA" id="ARBA00009275"/>
    </source>
</evidence>
<evidence type="ECO:0000256" key="4">
    <source>
        <dbReference type="PIRSR" id="PIRSR005902-1"/>
    </source>
</evidence>
<dbReference type="OrthoDB" id="9810005at2"/>
<dbReference type="PANTHER" id="PTHR46124:SF2">
    <property type="entry name" value="D-AMINOACYL-TRNA DEACYLASE"/>
    <property type="match status" value="1"/>
</dbReference>
<dbReference type="CDD" id="cd01310">
    <property type="entry name" value="TatD_DNAse"/>
    <property type="match status" value="1"/>
</dbReference>
<feature type="binding site" evidence="4">
    <location>
        <position position="200"/>
    </location>
    <ligand>
        <name>a divalent metal cation</name>
        <dbReference type="ChEBI" id="CHEBI:60240"/>
        <label>1</label>
    </ligand>
</feature>
<dbReference type="Gene3D" id="3.20.20.140">
    <property type="entry name" value="Metal-dependent hydrolases"/>
    <property type="match status" value="1"/>
</dbReference>
<dbReference type="Proteomes" id="UP000244173">
    <property type="component" value="Chromosome"/>
</dbReference>
<keyword evidence="6" id="KW-1185">Reference proteome</keyword>
<dbReference type="InterPro" id="IPR001130">
    <property type="entry name" value="TatD-like"/>
</dbReference>